<feature type="chain" id="PRO_5008285251" description="Bacterial Ig-like domain-containing protein" evidence="3">
    <location>
        <begin position="23"/>
        <end position="1150"/>
    </location>
</feature>
<dbReference type="PANTHER" id="PTHR34677:SF1">
    <property type="entry name" value="TRANSMEMBRANE PROTEIN"/>
    <property type="match status" value="1"/>
</dbReference>
<feature type="compositionally biased region" description="Polar residues" evidence="1">
    <location>
        <begin position="1008"/>
        <end position="1026"/>
    </location>
</feature>
<comment type="caution">
    <text evidence="4">The sequence shown here is derived from an EMBL/GenBank/DDBJ whole genome shotgun (WGS) entry which is preliminary data.</text>
</comment>
<feature type="region of interest" description="Disordered" evidence="1">
    <location>
        <begin position="997"/>
        <end position="1026"/>
    </location>
</feature>
<protein>
    <recommendedName>
        <fullName evidence="6">Bacterial Ig-like domain-containing protein</fullName>
    </recommendedName>
</protein>
<feature type="transmembrane region" description="Helical" evidence="2">
    <location>
        <begin position="898"/>
        <end position="918"/>
    </location>
</feature>
<organism evidence="4 5">
    <name type="scientific">Ananas comosus</name>
    <name type="common">Pineapple</name>
    <name type="synonym">Ananas ananas</name>
    <dbReference type="NCBI Taxonomy" id="4615"/>
    <lineage>
        <taxon>Eukaryota</taxon>
        <taxon>Viridiplantae</taxon>
        <taxon>Streptophyta</taxon>
        <taxon>Embryophyta</taxon>
        <taxon>Tracheophyta</taxon>
        <taxon>Spermatophyta</taxon>
        <taxon>Magnoliopsida</taxon>
        <taxon>Liliopsida</taxon>
        <taxon>Poales</taxon>
        <taxon>Bromeliaceae</taxon>
        <taxon>Bromelioideae</taxon>
        <taxon>Ananas</taxon>
    </lineage>
</organism>
<feature type="transmembrane region" description="Helical" evidence="2">
    <location>
        <begin position="869"/>
        <end position="886"/>
    </location>
</feature>
<dbReference type="STRING" id="4615.A0A199UHI6"/>
<dbReference type="Proteomes" id="UP000092600">
    <property type="component" value="Unassembled WGS sequence"/>
</dbReference>
<evidence type="ECO:0000313" key="4">
    <source>
        <dbReference type="EMBL" id="OAY64199.1"/>
    </source>
</evidence>
<gene>
    <name evidence="4" type="ORF">ACMD2_14334</name>
</gene>
<evidence type="ECO:0000256" key="2">
    <source>
        <dbReference type="SAM" id="Phobius"/>
    </source>
</evidence>
<evidence type="ECO:0000256" key="1">
    <source>
        <dbReference type="SAM" id="MobiDB-lite"/>
    </source>
</evidence>
<feature type="signal peptide" evidence="3">
    <location>
        <begin position="1"/>
        <end position="22"/>
    </location>
</feature>
<feature type="transmembrane region" description="Helical" evidence="2">
    <location>
        <begin position="640"/>
        <end position="661"/>
    </location>
</feature>
<keyword evidence="3" id="KW-0732">Signal</keyword>
<feature type="region of interest" description="Disordered" evidence="1">
    <location>
        <begin position="1039"/>
        <end position="1089"/>
    </location>
</feature>
<feature type="transmembrane region" description="Helical" evidence="2">
    <location>
        <begin position="930"/>
        <end position="953"/>
    </location>
</feature>
<dbReference type="AlphaFoldDB" id="A0A199UHI6"/>
<dbReference type="EMBL" id="LSRQ01008176">
    <property type="protein sequence ID" value="OAY64199.1"/>
    <property type="molecule type" value="Genomic_DNA"/>
</dbReference>
<proteinExistence type="predicted"/>
<keyword evidence="2" id="KW-0812">Transmembrane</keyword>
<feature type="transmembrane region" description="Helical" evidence="2">
    <location>
        <begin position="682"/>
        <end position="702"/>
    </location>
</feature>
<feature type="transmembrane region" description="Helical" evidence="2">
    <location>
        <begin position="459"/>
        <end position="490"/>
    </location>
</feature>
<evidence type="ECO:0000313" key="5">
    <source>
        <dbReference type="Proteomes" id="UP000092600"/>
    </source>
</evidence>
<dbReference type="PANTHER" id="PTHR34677">
    <property type="match status" value="1"/>
</dbReference>
<feature type="transmembrane region" description="Helical" evidence="2">
    <location>
        <begin position="510"/>
        <end position="527"/>
    </location>
</feature>
<feature type="transmembrane region" description="Helical" evidence="2">
    <location>
        <begin position="708"/>
        <end position="735"/>
    </location>
</feature>
<keyword evidence="2" id="KW-0472">Membrane</keyword>
<name>A0A199UHI6_ANACO</name>
<sequence length="1150" mass="126640">MTLLTWVAVILCGASLLPQRDGGGSDAAMVKFSRAPPPLSASPSAAFAFEGREGGNGGFCSNCYFSCKLDNYSSSSCNSTEVTYTGLHDGNHTFEVCMNGSRGAVCAAHNWVIDTVPPTAYVSTSSSFTNASNASVYITFSEPCSGGGGFRCSESDCDVSMPAYHLLLVYGAGHVIPSTLEILQPGLEYSLVVGFSNTVEYGRLVLVMDKNFCTDAAGNSSVMLTADRRNVLMNITTGIPPKLLQLNGMMRTVEATNNENNLRIYLSFSAPVLNSSTEILRVLRTSSGSLSPTYRNSLGNHRFGYIVENISSMAIVTISCDTSSIISRQGTPVSSPDPFTFLYVTRTVMISPPKLNNVFKLDAQRPSVKLTTSQLRTREHSIPVLVKFVKPVFDFNSSAISISGGQLFHEASKSIYAVQIHARDKLISVEVAENATQDVAGNKNLASNLLQVRHYTMPALSLVVSVITTVVFLATAIISAVFTVSTSSLISSGVHSRPATYRVSEPSRSLVRIACFIQVFALSRWLVANLPIEYYEFARGVEWTIPYFRLPWESDTADSLTGYPTFPIVAFSELLESTKLKTTKPLEIAKKELHTDASLYDAPLTPMEYRSFLENQNMKPEPVIMASQNLNGWSHFGRNMFWLAVIGGGLVLLHATILFVLRLRKNDSEKQRDFGALVFPRFEVFLIILALPCVCQASAALIRGRSAAGIIVGVILLGIITSLLISLLLFLSLGITMAKLLQYKEVHREGQEFHWYQEIIRMILGPGKRGQWTWKAEHDPTCLTKFGPLFEDLRGPPKYMLSQFSGESSRGKREDRIIASEDETEDAEAPFIQKLFGILRIYYTFLQSIKRVALGVMAGARSPDSSSKVPTLIILSITSFQLFFLILKKPFIKKRVQFVEIISVASEVGVFGSCLILLEKDFSDSGERRVGFFMLAAFVLGYTAQIINEWYALYRQVILLSPDKNSFSKGLKAILYGLVMIAVPAKLSSELLSQQLSSTSREGDGGLSVNSPSDGQMRRSSGTSERSWIRQLRELAKASFSRDDGGVSVDDPSTSNQPRRSGFGFWSGKRSRSSSVPSSSDFKAKGDVKGKSRGLYKDLEAIFSSSNMDIYTVNPRLTWIRDLQYIQQIMKYTNNQGLVGKHMQSRAIET</sequence>
<evidence type="ECO:0008006" key="6">
    <source>
        <dbReference type="Google" id="ProtNLM"/>
    </source>
</evidence>
<keyword evidence="2" id="KW-1133">Transmembrane helix</keyword>
<feature type="compositionally biased region" description="Low complexity" evidence="1">
    <location>
        <begin position="1060"/>
        <end position="1081"/>
    </location>
</feature>
<accession>A0A199UHI6</accession>
<evidence type="ECO:0000256" key="3">
    <source>
        <dbReference type="SAM" id="SignalP"/>
    </source>
</evidence>
<reference evidence="4 5" key="1">
    <citation type="journal article" date="2016" name="DNA Res.">
        <title>The draft genome of MD-2 pineapple using hybrid error correction of long reads.</title>
        <authorList>
            <person name="Redwan R.M."/>
            <person name="Saidin A."/>
            <person name="Kumar S.V."/>
        </authorList>
    </citation>
    <scope>NUCLEOTIDE SEQUENCE [LARGE SCALE GENOMIC DNA]</scope>
    <source>
        <strain evidence="5">cv. MD2</strain>
        <tissue evidence="4">Leaf</tissue>
    </source>
</reference>